<feature type="region of interest" description="Disordered" evidence="1">
    <location>
        <begin position="140"/>
        <end position="164"/>
    </location>
</feature>
<evidence type="ECO:0000256" key="1">
    <source>
        <dbReference type="SAM" id="MobiDB-lite"/>
    </source>
</evidence>
<organism evidence="2">
    <name type="scientific">uncultured delta proteobacterium</name>
    <dbReference type="NCBI Taxonomy" id="34034"/>
    <lineage>
        <taxon>Bacteria</taxon>
        <taxon>Deltaproteobacteria</taxon>
        <taxon>environmental samples</taxon>
    </lineage>
</organism>
<gene>
    <name evidence="2" type="ORF">KL86DPRO_20194</name>
</gene>
<sequence>MAPSFLYAKTSRRAGGFRIQKAPVTLDPGVGFGYSVPLMFLIASPCTPPTSREPSPVSSRYAPAPLMVAGGRLLERFAGDFSKKPASLKIGGKPFQKPAPGAANPSPQHPSSPQRALLTKKQFQHILALIQYAMPSAWPANGNLPQEPPCPKPRRRRCFQSTGN</sequence>
<feature type="compositionally biased region" description="Polar residues" evidence="1">
    <location>
        <begin position="105"/>
        <end position="114"/>
    </location>
</feature>
<accession>A0A212JW80</accession>
<name>A0A212JW80_9DELT</name>
<dbReference type="AlphaFoldDB" id="A0A212JW80"/>
<feature type="region of interest" description="Disordered" evidence="1">
    <location>
        <begin position="88"/>
        <end position="115"/>
    </location>
</feature>
<dbReference type="EMBL" id="FLUQ01000002">
    <property type="protein sequence ID" value="SBW03734.1"/>
    <property type="molecule type" value="Genomic_DNA"/>
</dbReference>
<protein>
    <submittedName>
        <fullName evidence="2">Uncharacterized protein</fullName>
    </submittedName>
</protein>
<evidence type="ECO:0000313" key="2">
    <source>
        <dbReference type="EMBL" id="SBW03734.1"/>
    </source>
</evidence>
<proteinExistence type="predicted"/>
<reference evidence="2" key="1">
    <citation type="submission" date="2016-04" db="EMBL/GenBank/DDBJ databases">
        <authorList>
            <person name="Evans L.H."/>
            <person name="Alamgir A."/>
            <person name="Owens N."/>
            <person name="Weber N.D."/>
            <person name="Virtaneva K."/>
            <person name="Barbian K."/>
            <person name="Babar A."/>
            <person name="Rosenke K."/>
        </authorList>
    </citation>
    <scope>NUCLEOTIDE SEQUENCE</scope>
    <source>
        <strain evidence="2">86</strain>
    </source>
</reference>